<keyword evidence="4" id="KW-1185">Reference proteome</keyword>
<dbReference type="Proteomes" id="UP000286134">
    <property type="component" value="Unassembled WGS sequence"/>
</dbReference>
<dbReference type="EMBL" id="MCFK01002485">
    <property type="protein sequence ID" value="RKF63556.1"/>
    <property type="molecule type" value="Genomic_DNA"/>
</dbReference>
<name>A0A420I1N8_9PEZI</name>
<organism evidence="3 4">
    <name type="scientific">Erysiphe neolycopersici</name>
    <dbReference type="NCBI Taxonomy" id="212602"/>
    <lineage>
        <taxon>Eukaryota</taxon>
        <taxon>Fungi</taxon>
        <taxon>Dikarya</taxon>
        <taxon>Ascomycota</taxon>
        <taxon>Pezizomycotina</taxon>
        <taxon>Leotiomycetes</taxon>
        <taxon>Erysiphales</taxon>
        <taxon>Erysiphaceae</taxon>
        <taxon>Erysiphe</taxon>
    </lineage>
</organism>
<dbReference type="STRING" id="212602.A0A420I1N8"/>
<feature type="region of interest" description="Disordered" evidence="1">
    <location>
        <begin position="177"/>
        <end position="244"/>
    </location>
</feature>
<keyword evidence="2" id="KW-0732">Signal</keyword>
<reference evidence="3 4" key="1">
    <citation type="journal article" date="2018" name="BMC Genomics">
        <title>Comparative genome analyses reveal sequence features reflecting distinct modes of host-adaptation between dicot and monocot powdery mildew.</title>
        <authorList>
            <person name="Wu Y."/>
            <person name="Ma X."/>
            <person name="Pan Z."/>
            <person name="Kale S.D."/>
            <person name="Song Y."/>
            <person name="King H."/>
            <person name="Zhang Q."/>
            <person name="Presley C."/>
            <person name="Deng X."/>
            <person name="Wei C.I."/>
            <person name="Xiao S."/>
        </authorList>
    </citation>
    <scope>NUCLEOTIDE SEQUENCE [LARGE SCALE GENOMIC DNA]</scope>
    <source>
        <strain evidence="3">UMSG2</strain>
    </source>
</reference>
<evidence type="ECO:0000313" key="4">
    <source>
        <dbReference type="Proteomes" id="UP000286134"/>
    </source>
</evidence>
<evidence type="ECO:0000313" key="3">
    <source>
        <dbReference type="EMBL" id="RKF63556.1"/>
    </source>
</evidence>
<sequence>MRLNILTQIMIIFSVIPGGISRPSLGKRADILKILSRRTPYAIIPVDGGASANVGNDSPLSSITPTTFTTIAVAATQTSIETDIVTLPPVTNYITATLTVEGSTITQMTQVTVTTLANPTTITKISYSIIDISSSSQQFSTYSTYSSGATSNSIESLVSPSSSSSWMTVSPTQISKSDPFPYQTTIPSMSSQNSTQPASTGLPVNNPTYTTLSSSSNSSSMTYLPYHEPNPSSLTNKPAILPSS</sequence>
<dbReference type="OrthoDB" id="3599717at2759"/>
<gene>
    <name evidence="3" type="ORF">OnM2_024061</name>
</gene>
<comment type="caution">
    <text evidence="3">The sequence shown here is derived from an EMBL/GenBank/DDBJ whole genome shotgun (WGS) entry which is preliminary data.</text>
</comment>
<feature type="chain" id="PRO_5019260565" evidence="2">
    <location>
        <begin position="22"/>
        <end position="244"/>
    </location>
</feature>
<protein>
    <submittedName>
        <fullName evidence="3">Putative csep0242 effector protein</fullName>
    </submittedName>
</protein>
<feature type="compositionally biased region" description="Polar residues" evidence="1">
    <location>
        <begin position="177"/>
        <end position="212"/>
    </location>
</feature>
<proteinExistence type="predicted"/>
<evidence type="ECO:0000256" key="1">
    <source>
        <dbReference type="SAM" id="MobiDB-lite"/>
    </source>
</evidence>
<feature type="compositionally biased region" description="Polar residues" evidence="1">
    <location>
        <begin position="230"/>
        <end position="244"/>
    </location>
</feature>
<accession>A0A420I1N8</accession>
<dbReference type="AlphaFoldDB" id="A0A420I1N8"/>
<feature type="signal peptide" evidence="2">
    <location>
        <begin position="1"/>
        <end position="21"/>
    </location>
</feature>
<evidence type="ECO:0000256" key="2">
    <source>
        <dbReference type="SAM" id="SignalP"/>
    </source>
</evidence>